<dbReference type="SUPFAM" id="SSF103473">
    <property type="entry name" value="MFS general substrate transporter"/>
    <property type="match status" value="1"/>
</dbReference>
<feature type="transmembrane region" description="Helical" evidence="4">
    <location>
        <begin position="366"/>
        <end position="386"/>
    </location>
</feature>
<dbReference type="AlphaFoldDB" id="A0A558HMA2"/>
<feature type="transmembrane region" description="Helical" evidence="4">
    <location>
        <begin position="278"/>
        <end position="296"/>
    </location>
</feature>
<feature type="transmembrane region" description="Helical" evidence="4">
    <location>
        <begin position="211"/>
        <end position="229"/>
    </location>
</feature>
<evidence type="ECO:0000256" key="4">
    <source>
        <dbReference type="SAM" id="Phobius"/>
    </source>
</evidence>
<dbReference type="Proteomes" id="UP000319941">
    <property type="component" value="Unassembled WGS sequence"/>
</dbReference>
<evidence type="ECO:0000256" key="3">
    <source>
        <dbReference type="ARBA" id="ARBA00023136"/>
    </source>
</evidence>
<evidence type="ECO:0000313" key="5">
    <source>
        <dbReference type="EMBL" id="TVU70242.1"/>
    </source>
</evidence>
<dbReference type="STRING" id="553385.GCA_000591415_00636"/>
<keyword evidence="6" id="KW-1185">Reference proteome</keyword>
<comment type="caution">
    <text evidence="5">The sequence shown here is derived from an EMBL/GenBank/DDBJ whole genome shotgun (WGS) entry which is preliminary data.</text>
</comment>
<keyword evidence="1 4" id="KW-0812">Transmembrane</keyword>
<feature type="transmembrane region" description="Helical" evidence="4">
    <location>
        <begin position="79"/>
        <end position="95"/>
    </location>
</feature>
<protein>
    <submittedName>
        <fullName evidence="5">CynX/NimT family MFS transporter</fullName>
    </submittedName>
</protein>
<feature type="transmembrane region" description="Helical" evidence="4">
    <location>
        <begin position="132"/>
        <end position="155"/>
    </location>
</feature>
<sequence length="393" mass="41369">MPSRRWGHHPAVLVAGILLIAMNLRAPFTSVAPLLESLQQALGFNATAAGLLMILPLLAFVIVSPLVPRLARGLGLERSAFLALLIIALGIVLRAQGSVLALYLGLALVGAGIAIGNVLLPSLVKRDFPNHIALLTSCYVLTMGIMAAIASSTAIPLEQATTSGWRFALVAMLVLPIITMLVWWPQLSSRTAPLIACAPVARSTSIWKSPLAWQVTIFMGFNSLVYYTVNSWLPTILADSGFTAEQAGSLHGVLQLASAVPGLVLVPLMPRLKDQRMIACLAPGMSLAGFIGLLLAPEWALAWVILIGGGAGAAFILALSFVGMRSRNSSQAASLSSMAQTVGYLVAAMGPPIIGGMHDWFGNWQLALMVCVGACALMACFGFLAGRNLQLPE</sequence>
<feature type="transmembrane region" description="Helical" evidence="4">
    <location>
        <begin position="249"/>
        <end position="266"/>
    </location>
</feature>
<name>A0A558HMA2_9GAMM</name>
<dbReference type="InterPro" id="IPR036259">
    <property type="entry name" value="MFS_trans_sf"/>
</dbReference>
<dbReference type="GO" id="GO:0022857">
    <property type="term" value="F:transmembrane transporter activity"/>
    <property type="evidence" value="ECO:0007669"/>
    <property type="project" value="InterPro"/>
</dbReference>
<feature type="transmembrane region" description="Helical" evidence="4">
    <location>
        <begin position="302"/>
        <end position="323"/>
    </location>
</feature>
<evidence type="ECO:0000313" key="6">
    <source>
        <dbReference type="Proteomes" id="UP000319941"/>
    </source>
</evidence>
<gene>
    <name evidence="5" type="ORF">FQP86_09765</name>
</gene>
<keyword evidence="3 4" id="KW-0472">Membrane</keyword>
<proteinExistence type="predicted"/>
<feature type="transmembrane region" description="Helical" evidence="4">
    <location>
        <begin position="167"/>
        <end position="184"/>
    </location>
</feature>
<accession>A0A558HMA2</accession>
<dbReference type="OrthoDB" id="5317164at2"/>
<dbReference type="EMBL" id="VNFH01000006">
    <property type="protein sequence ID" value="TVU70242.1"/>
    <property type="molecule type" value="Genomic_DNA"/>
</dbReference>
<dbReference type="PANTHER" id="PTHR23523:SF2">
    <property type="entry name" value="2-NITROIMIDAZOLE TRANSPORTER"/>
    <property type="match status" value="1"/>
</dbReference>
<evidence type="ECO:0000256" key="2">
    <source>
        <dbReference type="ARBA" id="ARBA00022989"/>
    </source>
</evidence>
<dbReference type="Gene3D" id="1.20.1250.20">
    <property type="entry name" value="MFS general substrate transporter like domains"/>
    <property type="match status" value="2"/>
</dbReference>
<dbReference type="InterPro" id="IPR011701">
    <property type="entry name" value="MFS"/>
</dbReference>
<reference evidence="5 6" key="1">
    <citation type="submission" date="2019-07" db="EMBL/GenBank/DDBJ databases">
        <title>Diversity of Bacteria from Kongsfjorden, Arctic.</title>
        <authorList>
            <person name="Yu Y."/>
        </authorList>
    </citation>
    <scope>NUCLEOTIDE SEQUENCE [LARGE SCALE GENOMIC DNA]</scope>
    <source>
        <strain evidence="5 6">SM1923</strain>
    </source>
</reference>
<feature type="transmembrane region" description="Helical" evidence="4">
    <location>
        <begin position="41"/>
        <end position="67"/>
    </location>
</feature>
<dbReference type="Pfam" id="PF07690">
    <property type="entry name" value="MFS_1"/>
    <property type="match status" value="1"/>
</dbReference>
<keyword evidence="2 4" id="KW-1133">Transmembrane helix</keyword>
<evidence type="ECO:0000256" key="1">
    <source>
        <dbReference type="ARBA" id="ARBA00022692"/>
    </source>
</evidence>
<organism evidence="5 6">
    <name type="scientific">Cobetia crustatorum</name>
    <dbReference type="NCBI Taxonomy" id="553385"/>
    <lineage>
        <taxon>Bacteria</taxon>
        <taxon>Pseudomonadati</taxon>
        <taxon>Pseudomonadota</taxon>
        <taxon>Gammaproteobacteria</taxon>
        <taxon>Oceanospirillales</taxon>
        <taxon>Halomonadaceae</taxon>
        <taxon>Cobetia</taxon>
    </lineage>
</organism>
<feature type="transmembrane region" description="Helical" evidence="4">
    <location>
        <begin position="101"/>
        <end position="120"/>
    </location>
</feature>
<dbReference type="InterPro" id="IPR052524">
    <property type="entry name" value="MFS_Cyanate_Porter"/>
</dbReference>
<feature type="transmembrane region" description="Helical" evidence="4">
    <location>
        <begin position="335"/>
        <end position="354"/>
    </location>
</feature>
<dbReference type="PANTHER" id="PTHR23523">
    <property type="match status" value="1"/>
</dbReference>